<keyword evidence="21" id="KW-1185">Reference proteome</keyword>
<keyword evidence="9 18" id="KW-0732">Signal</keyword>
<evidence type="ECO:0000256" key="3">
    <source>
        <dbReference type="ARBA" id="ARBA00002451"/>
    </source>
</evidence>
<dbReference type="GO" id="GO:0005576">
    <property type="term" value="C:extracellular region"/>
    <property type="evidence" value="ECO:0007669"/>
    <property type="project" value="UniProtKB-SubCell"/>
</dbReference>
<comment type="catalytic activity">
    <reaction evidence="1">
        <text>Release of an N-terminal tripeptide from a polypeptide.</text>
        <dbReference type="EC" id="3.4.14.10"/>
    </reaction>
</comment>
<dbReference type="GeneID" id="39576366"/>
<evidence type="ECO:0000256" key="15">
    <source>
        <dbReference type="ARBA" id="ARBA00023180"/>
    </source>
</evidence>
<evidence type="ECO:0000313" key="21">
    <source>
        <dbReference type="Proteomes" id="UP000272025"/>
    </source>
</evidence>
<feature type="active site" description="Charge relay system" evidence="16">
    <location>
        <position position="537"/>
    </location>
</feature>
<dbReference type="OrthoDB" id="409122at2759"/>
<feature type="domain" description="Peptidase S53" evidence="19">
    <location>
        <begin position="228"/>
        <end position="637"/>
    </location>
</feature>
<dbReference type="Pfam" id="PF00082">
    <property type="entry name" value="Peptidase_S8"/>
    <property type="match status" value="1"/>
</dbReference>
<dbReference type="AlphaFoldDB" id="A0A3N2Q0G3"/>
<evidence type="ECO:0000256" key="18">
    <source>
        <dbReference type="SAM" id="SignalP"/>
    </source>
</evidence>
<dbReference type="InterPro" id="IPR030400">
    <property type="entry name" value="Sedolisin_dom"/>
</dbReference>
<protein>
    <recommendedName>
        <fullName evidence="5">tripeptidyl-peptidase II</fullName>
        <ecNumber evidence="5">3.4.14.10</ecNumber>
    </recommendedName>
</protein>
<dbReference type="Gene3D" id="3.40.50.200">
    <property type="entry name" value="Peptidase S8/S53 domain"/>
    <property type="match status" value="1"/>
</dbReference>
<dbReference type="GO" id="GO:0008240">
    <property type="term" value="F:tripeptidyl-peptidase activity"/>
    <property type="evidence" value="ECO:0007669"/>
    <property type="project" value="UniProtKB-EC"/>
</dbReference>
<organism evidence="20 21">
    <name type="scientific">Sodiomyces alkalinus (strain CBS 110278 / VKM F-3762 / F11)</name>
    <name type="common">Alkaliphilic filamentous fungus</name>
    <dbReference type="NCBI Taxonomy" id="1314773"/>
    <lineage>
        <taxon>Eukaryota</taxon>
        <taxon>Fungi</taxon>
        <taxon>Dikarya</taxon>
        <taxon>Ascomycota</taxon>
        <taxon>Pezizomycotina</taxon>
        <taxon>Sordariomycetes</taxon>
        <taxon>Hypocreomycetidae</taxon>
        <taxon>Glomerellales</taxon>
        <taxon>Plectosphaerellaceae</taxon>
        <taxon>Sodiomyces</taxon>
    </lineage>
</organism>
<dbReference type="SMART" id="SM00944">
    <property type="entry name" value="Pro-kuma_activ"/>
    <property type="match status" value="1"/>
</dbReference>
<dbReference type="InterPro" id="IPR050819">
    <property type="entry name" value="Tripeptidyl-peptidase_I"/>
</dbReference>
<dbReference type="Pfam" id="PF09286">
    <property type="entry name" value="Pro-kuma_activ"/>
    <property type="match status" value="1"/>
</dbReference>
<comment type="caution">
    <text evidence="16">Lacks conserved residue(s) required for the propagation of feature annotation.</text>
</comment>
<evidence type="ECO:0000256" key="9">
    <source>
        <dbReference type="ARBA" id="ARBA00022729"/>
    </source>
</evidence>
<keyword evidence="6" id="KW-0964">Secreted</keyword>
<comment type="function">
    <text evidence="3">Secreted tripeptidyl-peptidase which degrades proteins at acidic pHs and is involved in virulence.</text>
</comment>
<evidence type="ECO:0000256" key="2">
    <source>
        <dbReference type="ARBA" id="ARBA00001913"/>
    </source>
</evidence>
<dbReference type="InterPro" id="IPR023828">
    <property type="entry name" value="Peptidase_S8_Ser-AS"/>
</dbReference>
<feature type="active site" description="Charge relay system" evidence="16">
    <location>
        <position position="312"/>
    </location>
</feature>
<dbReference type="SUPFAM" id="SSF52743">
    <property type="entry name" value="Subtilisin-like"/>
    <property type="match status" value="1"/>
</dbReference>
<dbReference type="EC" id="3.4.14.10" evidence="5"/>
<evidence type="ECO:0000256" key="1">
    <source>
        <dbReference type="ARBA" id="ARBA00001910"/>
    </source>
</evidence>
<dbReference type="InterPro" id="IPR015366">
    <property type="entry name" value="S53_propep"/>
</dbReference>
<dbReference type="EMBL" id="ML119052">
    <property type="protein sequence ID" value="ROT40230.1"/>
    <property type="molecule type" value="Genomic_DNA"/>
</dbReference>
<evidence type="ECO:0000256" key="17">
    <source>
        <dbReference type="SAM" id="MobiDB-lite"/>
    </source>
</evidence>
<evidence type="ECO:0000313" key="20">
    <source>
        <dbReference type="EMBL" id="ROT40230.1"/>
    </source>
</evidence>
<feature type="signal peptide" evidence="18">
    <location>
        <begin position="1"/>
        <end position="23"/>
    </location>
</feature>
<feature type="region of interest" description="Disordered" evidence="17">
    <location>
        <begin position="174"/>
        <end position="225"/>
    </location>
</feature>
<gene>
    <name evidence="20" type="ORF">SODALDRAFT_273249</name>
</gene>
<evidence type="ECO:0000256" key="5">
    <source>
        <dbReference type="ARBA" id="ARBA00012462"/>
    </source>
</evidence>
<dbReference type="Proteomes" id="UP000272025">
    <property type="component" value="Unassembled WGS sequence"/>
</dbReference>
<keyword evidence="10 16" id="KW-0378">Hydrolase</keyword>
<dbReference type="PROSITE" id="PS51695">
    <property type="entry name" value="SEDOLISIN"/>
    <property type="match status" value="1"/>
</dbReference>
<evidence type="ECO:0000256" key="8">
    <source>
        <dbReference type="ARBA" id="ARBA00022723"/>
    </source>
</evidence>
<dbReference type="STRING" id="1314773.A0A3N2Q0G3"/>
<dbReference type="GO" id="GO:0006508">
    <property type="term" value="P:proteolysis"/>
    <property type="evidence" value="ECO:0007669"/>
    <property type="project" value="UniProtKB-KW"/>
</dbReference>
<name>A0A3N2Q0G3_SODAK</name>
<evidence type="ECO:0000256" key="4">
    <source>
        <dbReference type="ARBA" id="ARBA00004239"/>
    </source>
</evidence>
<keyword evidence="12" id="KW-0106">Calcium</keyword>
<dbReference type="CDD" id="cd04056">
    <property type="entry name" value="Peptidases_S53"/>
    <property type="match status" value="1"/>
</dbReference>
<evidence type="ECO:0000256" key="12">
    <source>
        <dbReference type="ARBA" id="ARBA00022837"/>
    </source>
</evidence>
<dbReference type="GO" id="GO:0046872">
    <property type="term" value="F:metal ion binding"/>
    <property type="evidence" value="ECO:0007669"/>
    <property type="project" value="UniProtKB-KW"/>
</dbReference>
<feature type="active site" description="Charge relay system" evidence="16">
    <location>
        <position position="316"/>
    </location>
</feature>
<reference evidence="20 21" key="1">
    <citation type="journal article" date="2018" name="Mol. Ecol.">
        <title>The obligate alkalophilic soda-lake fungus Sodiomyces alkalinus has shifted to a protein diet.</title>
        <authorList>
            <person name="Grum-Grzhimaylo A.A."/>
            <person name="Falkoski D.L."/>
            <person name="van den Heuvel J."/>
            <person name="Valero-Jimenez C.A."/>
            <person name="Min B."/>
            <person name="Choi I.G."/>
            <person name="Lipzen A."/>
            <person name="Daum C.G."/>
            <person name="Aanen D.K."/>
            <person name="Tsang A."/>
            <person name="Henrissat B."/>
            <person name="Bilanenko E.N."/>
            <person name="de Vries R.P."/>
            <person name="van Kan J.A.L."/>
            <person name="Grigoriev I.V."/>
            <person name="Debets A.J.M."/>
        </authorList>
    </citation>
    <scope>NUCLEOTIDE SEQUENCE [LARGE SCALE GENOMIC DNA]</scope>
    <source>
        <strain evidence="20 21">F11</strain>
    </source>
</reference>
<evidence type="ECO:0000256" key="14">
    <source>
        <dbReference type="ARBA" id="ARBA00023145"/>
    </source>
</evidence>
<keyword evidence="13" id="KW-0843">Virulence</keyword>
<dbReference type="GO" id="GO:0004252">
    <property type="term" value="F:serine-type endopeptidase activity"/>
    <property type="evidence" value="ECO:0007669"/>
    <property type="project" value="UniProtKB-UniRule"/>
</dbReference>
<dbReference type="PROSITE" id="PS00138">
    <property type="entry name" value="SUBTILASE_SER"/>
    <property type="match status" value="1"/>
</dbReference>
<keyword evidence="8" id="KW-0479">Metal-binding</keyword>
<keyword evidence="14" id="KW-0865">Zymogen</keyword>
<keyword evidence="7 16" id="KW-0645">Protease</keyword>
<evidence type="ECO:0000256" key="7">
    <source>
        <dbReference type="ARBA" id="ARBA00022670"/>
    </source>
</evidence>
<evidence type="ECO:0000259" key="19">
    <source>
        <dbReference type="PROSITE" id="PS51695"/>
    </source>
</evidence>
<evidence type="ECO:0000256" key="10">
    <source>
        <dbReference type="ARBA" id="ARBA00022801"/>
    </source>
</evidence>
<feature type="chain" id="PRO_5018309915" description="tripeptidyl-peptidase II" evidence="18">
    <location>
        <begin position="24"/>
        <end position="637"/>
    </location>
</feature>
<dbReference type="FunFam" id="3.40.50.200:FF:000015">
    <property type="entry name" value="Tripeptidyl peptidase A"/>
    <property type="match status" value="1"/>
</dbReference>
<dbReference type="RefSeq" id="XP_028468036.1">
    <property type="nucleotide sequence ID" value="XM_028607888.1"/>
</dbReference>
<comment type="subcellular location">
    <subcellularLocation>
        <location evidence="4">Secreted</location>
        <location evidence="4">Extracellular space</location>
    </subcellularLocation>
</comment>
<evidence type="ECO:0000256" key="11">
    <source>
        <dbReference type="ARBA" id="ARBA00022825"/>
    </source>
</evidence>
<keyword evidence="15" id="KW-0325">Glycoprotein</keyword>
<keyword evidence="11 16" id="KW-0720">Serine protease</keyword>
<feature type="compositionally biased region" description="Basic and acidic residues" evidence="17">
    <location>
        <begin position="201"/>
        <end position="222"/>
    </location>
</feature>
<dbReference type="PANTHER" id="PTHR14218:SF34">
    <property type="entry name" value="TRIPEPTIDYL-PEPTIDASE SED4"/>
    <property type="match status" value="1"/>
</dbReference>
<proteinExistence type="predicted"/>
<dbReference type="PANTHER" id="PTHR14218">
    <property type="entry name" value="PROTEASE S8 TRIPEPTIDYL PEPTIDASE I CLN2"/>
    <property type="match status" value="1"/>
</dbReference>
<evidence type="ECO:0000256" key="6">
    <source>
        <dbReference type="ARBA" id="ARBA00022525"/>
    </source>
</evidence>
<dbReference type="InterPro" id="IPR000209">
    <property type="entry name" value="Peptidase_S8/S53_dom"/>
</dbReference>
<dbReference type="SUPFAM" id="SSF54897">
    <property type="entry name" value="Protease propeptides/inhibitors"/>
    <property type="match status" value="1"/>
</dbReference>
<dbReference type="CDD" id="cd11377">
    <property type="entry name" value="Pro-peptidase_S53"/>
    <property type="match status" value="1"/>
</dbReference>
<dbReference type="InterPro" id="IPR036852">
    <property type="entry name" value="Peptidase_S8/S53_dom_sf"/>
</dbReference>
<comment type="cofactor">
    <cofactor evidence="2">
        <name>Ca(2+)</name>
        <dbReference type="ChEBI" id="CHEBI:29108"/>
    </cofactor>
</comment>
<evidence type="ECO:0000256" key="16">
    <source>
        <dbReference type="PROSITE-ProRule" id="PRU01032"/>
    </source>
</evidence>
<evidence type="ECO:0000256" key="13">
    <source>
        <dbReference type="ARBA" id="ARBA00023026"/>
    </source>
</evidence>
<sequence length="637" mass="69901">MYRRTLWTGSVLAAALFFTITDAAVVIRAAPLPESVKLVRKAAAEDGINLQLSLKRQNMDQLEKFLRAVSDPFSPKYGQYMSDAEVHEIFRPTEDSFDQVIDWLTKSGFGNLHITPQAAAINVATTVETADQLFGANFSWFDVDGTPKLRTGEYTIPDRLVEHVDLVSPTTYFGRMRPPPRGDGVNDWITENSPEQPAPLNKRDTKTESDQARDHPSWDSRTPDCATIITPPCLETAYNYKGYIPDPKSGSRVSFTSFLEQAAQQADLTKFLSLTRLEGFRTPASKKKTFKTVLINGGESHEGVHKKSKTSEANLDVQWLAAVTQTKLPITQWITGGRPPFVPNLRIPTPEANTNEPYLEFLEYLFRLPDKDLPQVISNSYAEDEQSVPEAYARRVCGLLGIMGLRGVTVLTASGDSGVGAPCRANDGSGREEFSPQFPSSCPYITTVGGTQAWDPEVAWKGSSGGFSNYFPRPWYQVAAVEKYLEEQLDPAAREYYEENGFVRFAGRAFPDLSAHSSSPKYAYVDKRVPGLTGGTSASCPVVAGIVGLLNDARLRRGLPTMGFINPWLYAKGYQALEDVTGGAAVGCQGIDIQTGKRVPGAGIIPGASWNATPDWDPATGLGLPNFWAMRELALED</sequence>
<accession>A0A3N2Q0G3</accession>